<dbReference type="Gene3D" id="3.40.50.720">
    <property type="entry name" value="NAD(P)-binding Rossmann-like Domain"/>
    <property type="match status" value="1"/>
</dbReference>
<dbReference type="GO" id="GO:0006537">
    <property type="term" value="P:glutamate biosynthetic process"/>
    <property type="evidence" value="ECO:0007669"/>
    <property type="project" value="UniProtKB-KW"/>
</dbReference>
<organism evidence="7 8">
    <name type="scientific">Sedimentisphaera cyanobacteriorum</name>
    <dbReference type="NCBI Taxonomy" id="1940790"/>
    <lineage>
        <taxon>Bacteria</taxon>
        <taxon>Pseudomonadati</taxon>
        <taxon>Planctomycetota</taxon>
        <taxon>Phycisphaerae</taxon>
        <taxon>Sedimentisphaerales</taxon>
        <taxon>Sedimentisphaeraceae</taxon>
        <taxon>Sedimentisphaera</taxon>
    </lineage>
</organism>
<dbReference type="InterPro" id="IPR051394">
    <property type="entry name" value="Glutamate_Synthase"/>
</dbReference>
<feature type="domain" description="FAD/NAD(P)-binding" evidence="5">
    <location>
        <begin position="146"/>
        <end position="456"/>
    </location>
</feature>
<sequence>MGNPTGFMQYKRKEEGHRPAEERVKDYNQIMVPLTPDELKNQAARCMDCGVPFCHGCGCPLGNRIPEFNDYVYKGNWKEACRVLHSTNNFPEFTGLVCPAPCEAACTIGLRDDPVTIRHIEYQIVEHGFEKGWIRPLPPREKTGRKVAVVGSGPAGLAAAQQLARAGHSVTLFEKEPALGGLLRYGIPNFKLEKGVIDRRINQLLEEGVIIKTNVDAGRDITAEQLEKDYDAVCLTMGAWVPRDLKVPGRQLGGVHFAMELLSQQNKVISGEPVIEAISAKDKVVVVIGGGDTGSDCVGTSNRHGAKEVHQFEILPKPSESRPAHQPWPFWPQIMRTSTSQEEGCSRKWGVATKEILGDGHKVTGLRCANVEWKKDEAGKWQMEEKSEFEMKADLILLAMGFLHVDHSGLVDQFGLELDERGNVKTDNFQTSSNSVFASGDTITGASLVVKAINSGRLMADAVHRKLRAD</sequence>
<dbReference type="InterPro" id="IPR023753">
    <property type="entry name" value="FAD/NAD-binding_dom"/>
</dbReference>
<keyword evidence="8" id="KW-1185">Reference proteome</keyword>
<dbReference type="SUPFAM" id="SSF51971">
    <property type="entry name" value="Nucleotide-binding domain"/>
    <property type="match status" value="2"/>
</dbReference>
<dbReference type="Proteomes" id="UP000188273">
    <property type="component" value="Chromosome"/>
</dbReference>
<dbReference type="RefSeq" id="WP_077541592.1">
    <property type="nucleotide sequence ID" value="NZ_CP019633.1"/>
</dbReference>
<keyword evidence="3" id="KW-0314">Glutamate biosynthesis</keyword>
<evidence type="ECO:0000259" key="5">
    <source>
        <dbReference type="Pfam" id="PF07992"/>
    </source>
</evidence>
<dbReference type="Pfam" id="PF14691">
    <property type="entry name" value="Fer4_20"/>
    <property type="match status" value="1"/>
</dbReference>
<dbReference type="PRINTS" id="PR00419">
    <property type="entry name" value="ADXRDTASE"/>
</dbReference>
<dbReference type="OrthoDB" id="9803192at2"/>
<dbReference type="EC" id="1.4.1.13" evidence="7"/>
<dbReference type="SUPFAM" id="SSF46548">
    <property type="entry name" value="alpha-helical ferredoxin"/>
    <property type="match status" value="1"/>
</dbReference>
<evidence type="ECO:0000256" key="1">
    <source>
        <dbReference type="ARBA" id="ARBA00022605"/>
    </source>
</evidence>
<proteinExistence type="predicted"/>
<dbReference type="STRING" id="1940790.L21SP3_02244"/>
<dbReference type="EMBL" id="CP019633">
    <property type="protein sequence ID" value="AQQ10412.1"/>
    <property type="molecule type" value="Genomic_DNA"/>
</dbReference>
<dbReference type="GO" id="GO:0016639">
    <property type="term" value="F:oxidoreductase activity, acting on the CH-NH2 group of donors, NAD or NADP as acceptor"/>
    <property type="evidence" value="ECO:0007669"/>
    <property type="project" value="InterPro"/>
</dbReference>
<dbReference type="GO" id="GO:0051536">
    <property type="term" value="F:iron-sulfur cluster binding"/>
    <property type="evidence" value="ECO:0007669"/>
    <property type="project" value="InterPro"/>
</dbReference>
<dbReference type="AlphaFoldDB" id="A0A1Q2HSJ0"/>
<dbReference type="InterPro" id="IPR009051">
    <property type="entry name" value="Helical_ferredxn"/>
</dbReference>
<accession>A0A1Q2HSJ0</accession>
<keyword evidence="1" id="KW-0028">Amino-acid biosynthesis</keyword>
<evidence type="ECO:0000256" key="4">
    <source>
        <dbReference type="ARBA" id="ARBA00029440"/>
    </source>
</evidence>
<name>A0A1Q2HSJ0_9BACT</name>
<dbReference type="Gene3D" id="1.10.1060.10">
    <property type="entry name" value="Alpha-helical ferredoxin"/>
    <property type="match status" value="1"/>
</dbReference>
<dbReference type="InterPro" id="IPR006005">
    <property type="entry name" value="Glut_synth_ssu1"/>
</dbReference>
<evidence type="ECO:0000313" key="8">
    <source>
        <dbReference type="Proteomes" id="UP000188273"/>
    </source>
</evidence>
<dbReference type="NCBIfam" id="TIGR01317">
    <property type="entry name" value="GOGAT_sm_gam"/>
    <property type="match status" value="1"/>
</dbReference>
<evidence type="ECO:0000313" key="7">
    <source>
        <dbReference type="EMBL" id="AQQ10412.1"/>
    </source>
</evidence>
<gene>
    <name evidence="7" type="primary">gltB_1</name>
    <name evidence="7" type="ORF">L21SP3_02244</name>
</gene>
<protein>
    <submittedName>
        <fullName evidence="7">Glutamate synthase [NADPH] small chain</fullName>
        <ecNumber evidence="7">1.4.1.13</ecNumber>
    </submittedName>
</protein>
<dbReference type="Pfam" id="PF07992">
    <property type="entry name" value="Pyr_redox_2"/>
    <property type="match status" value="1"/>
</dbReference>
<evidence type="ECO:0000256" key="2">
    <source>
        <dbReference type="ARBA" id="ARBA00023002"/>
    </source>
</evidence>
<dbReference type="KEGG" id="pbu:L21SP3_02244"/>
<dbReference type="Gene3D" id="3.50.50.60">
    <property type="entry name" value="FAD/NAD(P)-binding domain"/>
    <property type="match status" value="1"/>
</dbReference>
<evidence type="ECO:0000259" key="6">
    <source>
        <dbReference type="Pfam" id="PF14691"/>
    </source>
</evidence>
<comment type="pathway">
    <text evidence="4">Amino-acid biosynthesis.</text>
</comment>
<feature type="domain" description="Dihydroprymidine dehydrogenase" evidence="6">
    <location>
        <begin position="23"/>
        <end position="132"/>
    </location>
</feature>
<reference evidence="8" key="1">
    <citation type="submission" date="2017-02" db="EMBL/GenBank/DDBJ databases">
        <title>Comparative genomics and description of representatives of a novel lineage of planctomycetes thriving in anoxic sediments.</title>
        <authorList>
            <person name="Spring S."/>
            <person name="Bunk B."/>
            <person name="Sproer C."/>
            <person name="Klenk H.-P."/>
        </authorList>
    </citation>
    <scope>NUCLEOTIDE SEQUENCE [LARGE SCALE GENOMIC DNA]</scope>
    <source>
        <strain evidence="8">L21-RPul-D3</strain>
    </source>
</reference>
<dbReference type="PANTHER" id="PTHR43100">
    <property type="entry name" value="GLUTAMATE SYNTHASE [NADPH] SMALL CHAIN"/>
    <property type="match status" value="1"/>
</dbReference>
<dbReference type="GO" id="GO:0004355">
    <property type="term" value="F:glutamate synthase (NADPH) activity"/>
    <property type="evidence" value="ECO:0007669"/>
    <property type="project" value="UniProtKB-EC"/>
</dbReference>
<dbReference type="InterPro" id="IPR028261">
    <property type="entry name" value="DPD_II"/>
</dbReference>
<dbReference type="InterPro" id="IPR036188">
    <property type="entry name" value="FAD/NAD-bd_sf"/>
</dbReference>
<keyword evidence="2 7" id="KW-0560">Oxidoreductase</keyword>
<evidence type="ECO:0000256" key="3">
    <source>
        <dbReference type="ARBA" id="ARBA00023164"/>
    </source>
</evidence>
<dbReference type="PANTHER" id="PTHR43100:SF1">
    <property type="entry name" value="GLUTAMATE SYNTHASE [NADPH] SMALL CHAIN"/>
    <property type="match status" value="1"/>
</dbReference>